<comment type="subcellular location">
    <subcellularLocation>
        <location evidence="1">Cell inner membrane</location>
        <topology evidence="1">Multi-pass membrane protein</topology>
    </subcellularLocation>
</comment>
<dbReference type="Pfam" id="PF07690">
    <property type="entry name" value="MFS_1"/>
    <property type="match status" value="1"/>
</dbReference>
<feature type="transmembrane region" description="Helical" evidence="7">
    <location>
        <begin position="98"/>
        <end position="122"/>
    </location>
</feature>
<dbReference type="Proteomes" id="UP001500151">
    <property type="component" value="Unassembled WGS sequence"/>
</dbReference>
<dbReference type="PANTHER" id="PTHR23501">
    <property type="entry name" value="MAJOR FACILITATOR SUPERFAMILY"/>
    <property type="match status" value="1"/>
</dbReference>
<evidence type="ECO:0000256" key="6">
    <source>
        <dbReference type="SAM" id="MobiDB-lite"/>
    </source>
</evidence>
<feature type="transmembrane region" description="Helical" evidence="7">
    <location>
        <begin position="31"/>
        <end position="53"/>
    </location>
</feature>
<evidence type="ECO:0000313" key="9">
    <source>
        <dbReference type="EMBL" id="GAA2661518.1"/>
    </source>
</evidence>
<feature type="transmembrane region" description="Helical" evidence="7">
    <location>
        <begin position="347"/>
        <end position="365"/>
    </location>
</feature>
<dbReference type="Gene3D" id="1.20.1250.20">
    <property type="entry name" value="MFS general substrate transporter like domains"/>
    <property type="match status" value="1"/>
</dbReference>
<name>A0ABN3RV24_9ACTN</name>
<feature type="transmembrane region" description="Helical" evidence="7">
    <location>
        <begin position="213"/>
        <end position="234"/>
    </location>
</feature>
<feature type="transmembrane region" description="Helical" evidence="7">
    <location>
        <begin position="284"/>
        <end position="307"/>
    </location>
</feature>
<dbReference type="SUPFAM" id="SSF103473">
    <property type="entry name" value="MFS general substrate transporter"/>
    <property type="match status" value="1"/>
</dbReference>
<feature type="transmembrane region" description="Helical" evidence="7">
    <location>
        <begin position="158"/>
        <end position="176"/>
    </location>
</feature>
<evidence type="ECO:0000256" key="1">
    <source>
        <dbReference type="ARBA" id="ARBA00004429"/>
    </source>
</evidence>
<feature type="transmembrane region" description="Helical" evidence="7">
    <location>
        <begin position="128"/>
        <end position="146"/>
    </location>
</feature>
<feature type="transmembrane region" description="Helical" evidence="7">
    <location>
        <begin position="446"/>
        <end position="467"/>
    </location>
</feature>
<proteinExistence type="predicted"/>
<feature type="transmembrane region" description="Helical" evidence="7">
    <location>
        <begin position="182"/>
        <end position="201"/>
    </location>
</feature>
<accession>A0ABN3RV24</accession>
<evidence type="ECO:0000256" key="2">
    <source>
        <dbReference type="ARBA" id="ARBA00022448"/>
    </source>
</evidence>
<gene>
    <name evidence="9" type="ORF">GCM10010307_79840</name>
</gene>
<sequence length="473" mass="47217">MSDTSLSSGIGATDTPAQSGPTDARSNRSSLLAGVLLALFLAAADSTVVGSLLPTMANQLGQTDLYPWLISAFLLTSVLVTPLAGFAADRYGGRTTMLAALLAFAVTSAAVAAATTMPLLIAARAAQGIGAGAVAALTYVVIGQAFGPDERARMQATLSAVWGLAAVAGPALGTAAEATVGWRWVFLINLPLAALAAFLVRRVPPAQAQSSRTISPWALLSFALALGGALLLLEAPALDFPALIVIALAVLTAVGIVGHVVQVRRKPQAAVVPVAFATSGEPRIAALLTIGAAAVLYASVTLLPLALASHGTAGDTASGLFVMAGALGWVVGSAVCAGLLKRFGARGTALIGGLLLTAGPLVLVLGGSESLVLAVIGEALAGLGTGFVATTGLVHIQNTSPAQWIGAYTAGITLCRNVGAALGINLIATVQLIAADQRTGTETASGSYQAAFVTLAIIGLLTLTGALRLPKRG</sequence>
<feature type="transmembrane region" description="Helical" evidence="7">
    <location>
        <begin position="240"/>
        <end position="263"/>
    </location>
</feature>
<organism evidence="9 10">
    <name type="scientific">Streptomyces vastus</name>
    <dbReference type="NCBI Taxonomy" id="285451"/>
    <lineage>
        <taxon>Bacteria</taxon>
        <taxon>Bacillati</taxon>
        <taxon>Actinomycetota</taxon>
        <taxon>Actinomycetes</taxon>
        <taxon>Kitasatosporales</taxon>
        <taxon>Streptomycetaceae</taxon>
        <taxon>Streptomyces</taxon>
    </lineage>
</organism>
<dbReference type="InterPro" id="IPR036259">
    <property type="entry name" value="MFS_trans_sf"/>
</dbReference>
<comment type="caution">
    <text evidence="9">The sequence shown here is derived from an EMBL/GenBank/DDBJ whole genome shotgun (WGS) entry which is preliminary data.</text>
</comment>
<evidence type="ECO:0000256" key="7">
    <source>
        <dbReference type="SAM" id="Phobius"/>
    </source>
</evidence>
<feature type="compositionally biased region" description="Polar residues" evidence="6">
    <location>
        <begin position="1"/>
        <end position="21"/>
    </location>
</feature>
<evidence type="ECO:0000256" key="4">
    <source>
        <dbReference type="ARBA" id="ARBA00022989"/>
    </source>
</evidence>
<evidence type="ECO:0000256" key="3">
    <source>
        <dbReference type="ARBA" id="ARBA00022692"/>
    </source>
</evidence>
<feature type="domain" description="Major facilitator superfamily (MFS) profile" evidence="8">
    <location>
        <begin position="31"/>
        <end position="473"/>
    </location>
</feature>
<keyword evidence="10" id="KW-1185">Reference proteome</keyword>
<feature type="transmembrane region" description="Helical" evidence="7">
    <location>
        <begin position="414"/>
        <end position="434"/>
    </location>
</feature>
<dbReference type="InterPro" id="IPR011701">
    <property type="entry name" value="MFS"/>
</dbReference>
<dbReference type="EMBL" id="BAAASJ010000120">
    <property type="protein sequence ID" value="GAA2661518.1"/>
    <property type="molecule type" value="Genomic_DNA"/>
</dbReference>
<dbReference type="InterPro" id="IPR020846">
    <property type="entry name" value="MFS_dom"/>
</dbReference>
<protein>
    <submittedName>
        <fullName evidence="9">MDR family MFS transporter</fullName>
    </submittedName>
</protein>
<feature type="transmembrane region" description="Helical" evidence="7">
    <location>
        <begin position="65"/>
        <end position="86"/>
    </location>
</feature>
<dbReference type="PANTHER" id="PTHR23501:SF191">
    <property type="entry name" value="VACUOLAR BASIC AMINO ACID TRANSPORTER 4"/>
    <property type="match status" value="1"/>
</dbReference>
<evidence type="ECO:0000256" key="5">
    <source>
        <dbReference type="ARBA" id="ARBA00023136"/>
    </source>
</evidence>
<evidence type="ECO:0000313" key="10">
    <source>
        <dbReference type="Proteomes" id="UP001500151"/>
    </source>
</evidence>
<keyword evidence="2" id="KW-0813">Transport</keyword>
<feature type="transmembrane region" description="Helical" evidence="7">
    <location>
        <begin position="319"/>
        <end position="340"/>
    </location>
</feature>
<feature type="transmembrane region" description="Helical" evidence="7">
    <location>
        <begin position="371"/>
        <end position="394"/>
    </location>
</feature>
<dbReference type="RefSeq" id="WP_344396343.1">
    <property type="nucleotide sequence ID" value="NZ_BAAASJ010000120.1"/>
</dbReference>
<dbReference type="PROSITE" id="PS50850">
    <property type="entry name" value="MFS"/>
    <property type="match status" value="1"/>
</dbReference>
<reference evidence="9 10" key="1">
    <citation type="journal article" date="2019" name="Int. J. Syst. Evol. Microbiol.">
        <title>The Global Catalogue of Microorganisms (GCM) 10K type strain sequencing project: providing services to taxonomists for standard genome sequencing and annotation.</title>
        <authorList>
            <consortium name="The Broad Institute Genomics Platform"/>
            <consortium name="The Broad Institute Genome Sequencing Center for Infectious Disease"/>
            <person name="Wu L."/>
            <person name="Ma J."/>
        </authorList>
    </citation>
    <scope>NUCLEOTIDE SEQUENCE [LARGE SCALE GENOMIC DNA]</scope>
    <source>
        <strain evidence="9 10">JCM 4524</strain>
    </source>
</reference>
<evidence type="ECO:0000259" key="8">
    <source>
        <dbReference type="PROSITE" id="PS50850"/>
    </source>
</evidence>
<keyword evidence="3 7" id="KW-0812">Transmembrane</keyword>
<dbReference type="Gene3D" id="1.20.1720.10">
    <property type="entry name" value="Multidrug resistance protein D"/>
    <property type="match status" value="1"/>
</dbReference>
<keyword evidence="4 7" id="KW-1133">Transmembrane helix</keyword>
<keyword evidence="5 7" id="KW-0472">Membrane</keyword>
<feature type="region of interest" description="Disordered" evidence="6">
    <location>
        <begin position="1"/>
        <end position="25"/>
    </location>
</feature>